<comment type="subcellular location">
    <subcellularLocation>
        <location evidence="1">Endomembrane system</location>
    </subcellularLocation>
</comment>
<reference evidence="6" key="1">
    <citation type="submission" date="2018-05" db="EMBL/GenBank/DDBJ databases">
        <authorList>
            <person name="Lanie J.A."/>
            <person name="Ng W.-L."/>
            <person name="Kazmierczak K.M."/>
            <person name="Andrzejewski T.M."/>
            <person name="Davidsen T.M."/>
            <person name="Wayne K.J."/>
            <person name="Tettelin H."/>
            <person name="Glass J.I."/>
            <person name="Rusch D."/>
            <person name="Podicherti R."/>
            <person name="Tsui H.-C.T."/>
            <person name="Winkler M.E."/>
        </authorList>
    </citation>
    <scope>NUCLEOTIDE SEQUENCE</scope>
</reference>
<keyword evidence="4 5" id="KW-0472">Membrane</keyword>
<dbReference type="EMBL" id="UINC01001298">
    <property type="protein sequence ID" value="SUZ76982.1"/>
    <property type="molecule type" value="Genomic_DNA"/>
</dbReference>
<keyword evidence="3 5" id="KW-1133">Transmembrane helix</keyword>
<evidence type="ECO:0000256" key="3">
    <source>
        <dbReference type="ARBA" id="ARBA00022989"/>
    </source>
</evidence>
<evidence type="ECO:0000256" key="2">
    <source>
        <dbReference type="ARBA" id="ARBA00022692"/>
    </source>
</evidence>
<evidence type="ECO:0008006" key="7">
    <source>
        <dbReference type="Google" id="ProtNLM"/>
    </source>
</evidence>
<organism evidence="6">
    <name type="scientific">marine metagenome</name>
    <dbReference type="NCBI Taxonomy" id="408172"/>
    <lineage>
        <taxon>unclassified sequences</taxon>
        <taxon>metagenomes</taxon>
        <taxon>ecological metagenomes</taxon>
    </lineage>
</organism>
<feature type="transmembrane region" description="Helical" evidence="5">
    <location>
        <begin position="497"/>
        <end position="516"/>
    </location>
</feature>
<feature type="non-terminal residue" evidence="6">
    <location>
        <position position="1"/>
    </location>
</feature>
<dbReference type="InterPro" id="IPR007383">
    <property type="entry name" value="DUF445"/>
</dbReference>
<dbReference type="Pfam" id="PF04286">
    <property type="entry name" value="DUF445"/>
    <property type="match status" value="1"/>
</dbReference>
<dbReference type="GO" id="GO:0012505">
    <property type="term" value="C:endomembrane system"/>
    <property type="evidence" value="ECO:0007669"/>
    <property type="project" value="UniProtKB-SubCell"/>
</dbReference>
<evidence type="ECO:0000256" key="4">
    <source>
        <dbReference type="ARBA" id="ARBA00023136"/>
    </source>
</evidence>
<dbReference type="AlphaFoldDB" id="A0A381QCC4"/>
<accession>A0A381QCC4</accession>
<proteinExistence type="predicted"/>
<protein>
    <recommendedName>
        <fullName evidence="7">DUF445 family protein</fullName>
    </recommendedName>
</protein>
<keyword evidence="2 5" id="KW-0812">Transmembrane</keyword>
<sequence length="526" mass="58248">VNELITALVFVVAGALAGGLTNSIAIWMLFHPYEPPHVGKRSLKMLQGAIPKSQARLAAAIGRTVGTRLLTPEDLSATFSDASVRQAFGEHLSGFLNSMLHTERGSLRDLIPERMHEQTDKILQEVAEFGLARLREYLDSDGFTLTISDRADEIVRSIKDEPVAGILTPARESTISEAVEDWISNAVEGEDFSTAIDDYLSRTTRRLLEPTRTFDEVLPLGLVGAVEKGIAAYLPMAIRRLGSTLEDEDARDKFKNFIHEILQRFLGDLKFHQRVVAKLIVTESAVDNVLDTIEEEGAERLAEILQDPSIQDAMAQGINDAIVDFLRRPVADVLGDEEDESVVDARRTVGTWIIGVAQDPNSRGFLVEKLEVALDGVGARTWGEVFEKLPPERLAEWLVSGARSEAADTLFRELATRLSSSLPDRPIGTPANWLPEGSVRKLEEAMSDPVWEWLQTQVPSVIEQIDIAGRVEQKVLEFPPARMEELVRKVTHKELRVIVRLGYLLGGGIGITLVILDRFILPFLLG</sequence>
<gene>
    <name evidence="6" type="ORF">METZ01_LOCUS29836</name>
</gene>
<dbReference type="PANTHER" id="PTHR35791:SF1">
    <property type="entry name" value="UPF0754 MEMBRANE PROTEIN YHEB"/>
    <property type="match status" value="1"/>
</dbReference>
<evidence type="ECO:0000256" key="1">
    <source>
        <dbReference type="ARBA" id="ARBA00004308"/>
    </source>
</evidence>
<dbReference type="PANTHER" id="PTHR35791">
    <property type="entry name" value="UPF0754 MEMBRANE PROTEIN YHEB"/>
    <property type="match status" value="1"/>
</dbReference>
<evidence type="ECO:0000313" key="6">
    <source>
        <dbReference type="EMBL" id="SUZ76982.1"/>
    </source>
</evidence>
<evidence type="ECO:0000256" key="5">
    <source>
        <dbReference type="SAM" id="Phobius"/>
    </source>
</evidence>
<name>A0A381QCC4_9ZZZZ</name>
<feature type="transmembrane region" description="Helical" evidence="5">
    <location>
        <begin position="6"/>
        <end position="30"/>
    </location>
</feature>